<evidence type="ECO:0000313" key="3">
    <source>
        <dbReference type="Proteomes" id="UP000729913"/>
    </source>
</evidence>
<dbReference type="OrthoDB" id="6351660at2759"/>
<proteinExistence type="predicted"/>
<accession>A0A8J5QZJ0</accession>
<reference evidence="2" key="2">
    <citation type="submission" date="2021-04" db="EMBL/GenBank/DDBJ databases">
        <title>Genome-wide patterns of bracovirus chromosomal integration into multiple host tissues during parasitism.</title>
        <authorList>
            <person name="Chebbi M.A.C."/>
        </authorList>
    </citation>
    <scope>NUCLEOTIDE SEQUENCE</scope>
    <source>
        <tissue evidence="2">Whole body</tissue>
    </source>
</reference>
<evidence type="ECO:0000313" key="2">
    <source>
        <dbReference type="EMBL" id="KAG8035271.1"/>
    </source>
</evidence>
<organism evidence="2 3">
    <name type="scientific">Cotesia typhae</name>
    <dbReference type="NCBI Taxonomy" id="2053667"/>
    <lineage>
        <taxon>Eukaryota</taxon>
        <taxon>Metazoa</taxon>
        <taxon>Ecdysozoa</taxon>
        <taxon>Arthropoda</taxon>
        <taxon>Hexapoda</taxon>
        <taxon>Insecta</taxon>
        <taxon>Pterygota</taxon>
        <taxon>Neoptera</taxon>
        <taxon>Endopterygota</taxon>
        <taxon>Hymenoptera</taxon>
        <taxon>Apocrita</taxon>
        <taxon>Ichneumonoidea</taxon>
        <taxon>Braconidae</taxon>
        <taxon>Microgastrinae</taxon>
        <taxon>Cotesia</taxon>
    </lineage>
</organism>
<name>A0A8J5QZJ0_9HYME</name>
<dbReference type="EMBL" id="JAAOIC020000064">
    <property type="protein sequence ID" value="KAG8035271.1"/>
    <property type="molecule type" value="Genomic_DNA"/>
</dbReference>
<reference evidence="2" key="1">
    <citation type="submission" date="2020-03" db="EMBL/GenBank/DDBJ databases">
        <authorList>
            <person name="Chebbi M.A."/>
            <person name="Drezen J.M."/>
        </authorList>
    </citation>
    <scope>NUCLEOTIDE SEQUENCE</scope>
    <source>
        <tissue evidence="2">Whole body</tissue>
    </source>
</reference>
<keyword evidence="3" id="KW-1185">Reference proteome</keyword>
<evidence type="ECO:0000256" key="1">
    <source>
        <dbReference type="SAM" id="Coils"/>
    </source>
</evidence>
<comment type="caution">
    <text evidence="2">The sequence shown here is derived from an EMBL/GenBank/DDBJ whole genome shotgun (WGS) entry which is preliminary data.</text>
</comment>
<protein>
    <submittedName>
        <fullName evidence="2">Uncharacterized protein</fullName>
    </submittedName>
</protein>
<sequence>MAVLKRQYEEAKKRVIALETDLQLAEQRIKMLEDMHKEDTSVEINILKQQLTHKSELLDKVKQLLTRAAINEKALRQRKPSRQFEFSTLQ</sequence>
<keyword evidence="1" id="KW-0175">Coiled coil</keyword>
<dbReference type="Proteomes" id="UP000729913">
    <property type="component" value="Unassembled WGS sequence"/>
</dbReference>
<gene>
    <name evidence="2" type="ORF">G9C98_001761</name>
</gene>
<dbReference type="AlphaFoldDB" id="A0A8J5QZJ0"/>
<feature type="coiled-coil region" evidence="1">
    <location>
        <begin position="1"/>
        <end position="35"/>
    </location>
</feature>